<dbReference type="Proteomes" id="UP000036908">
    <property type="component" value="Unassembled WGS sequence"/>
</dbReference>
<comment type="caution">
    <text evidence="1">The sequence shown here is derived from an EMBL/GenBank/DDBJ whole genome shotgun (WGS) entry which is preliminary data.</text>
</comment>
<dbReference type="PATRIC" id="fig|1566026.4.peg.2981"/>
<accession>A0A0L8AM36</accession>
<dbReference type="EMBL" id="JSVA01000007">
    <property type="protein sequence ID" value="KOF03404.1"/>
    <property type="molecule type" value="Genomic_DNA"/>
</dbReference>
<protein>
    <submittedName>
        <fullName evidence="1">Uncharacterized protein</fullName>
    </submittedName>
</protein>
<dbReference type="AlphaFoldDB" id="A0A0L8AM36"/>
<gene>
    <name evidence="1" type="ORF">OB69_05785</name>
</gene>
<sequence>MLSSASLLALKAFQTLSKSSRVKLLFRFETGSVGVSPAVGSSFLLSWFFKSEREGILIVFEGALFGAGATEGCSEFVWAAGVSARTSFLIGSACGVLTTGVDTLSTCFGVDSPFLSATSSVRIFFLKRLLE</sequence>
<proteinExistence type="predicted"/>
<keyword evidence="2" id="KW-1185">Reference proteome</keyword>
<evidence type="ECO:0000313" key="1">
    <source>
        <dbReference type="EMBL" id="KOF03404.1"/>
    </source>
</evidence>
<name>A0A0L8AM36_9BACT</name>
<organism evidence="1 2">
    <name type="scientific">Roseivirga seohaensis subsp. aquiponti</name>
    <dbReference type="NCBI Taxonomy" id="1566026"/>
    <lineage>
        <taxon>Bacteria</taxon>
        <taxon>Pseudomonadati</taxon>
        <taxon>Bacteroidota</taxon>
        <taxon>Cytophagia</taxon>
        <taxon>Cytophagales</taxon>
        <taxon>Roseivirgaceae</taxon>
        <taxon>Roseivirga</taxon>
    </lineage>
</organism>
<evidence type="ECO:0000313" key="2">
    <source>
        <dbReference type="Proteomes" id="UP000036908"/>
    </source>
</evidence>
<reference evidence="2" key="1">
    <citation type="submission" date="2014-11" db="EMBL/GenBank/DDBJ databases">
        <title>Genome sequencing of Roseivirga sp. D-25.</title>
        <authorList>
            <person name="Selvaratnam C."/>
            <person name="Thevarajoo S."/>
            <person name="Goh K.M."/>
            <person name="Eee R."/>
            <person name="Chan K.-G."/>
            <person name="Chong C.S."/>
        </authorList>
    </citation>
    <scope>NUCLEOTIDE SEQUENCE [LARGE SCALE GENOMIC DNA]</scope>
    <source>
        <strain evidence="2">D-25</strain>
    </source>
</reference>